<proteinExistence type="predicted"/>
<reference evidence="2" key="1">
    <citation type="journal article" date="2019" name="Int. J. Syst. Evol. Microbiol.">
        <title>The Global Catalogue of Microorganisms (GCM) 10K type strain sequencing project: providing services to taxonomists for standard genome sequencing and annotation.</title>
        <authorList>
            <consortium name="The Broad Institute Genomics Platform"/>
            <consortium name="The Broad Institute Genome Sequencing Center for Infectious Disease"/>
            <person name="Wu L."/>
            <person name="Ma J."/>
        </authorList>
    </citation>
    <scope>NUCLEOTIDE SEQUENCE [LARGE SCALE GENOMIC DNA]</scope>
    <source>
        <strain evidence="2">CCUG 62981</strain>
    </source>
</reference>
<dbReference type="InterPro" id="IPR036291">
    <property type="entry name" value="NAD(P)-bd_dom_sf"/>
</dbReference>
<comment type="caution">
    <text evidence="1">The sequence shown here is derived from an EMBL/GenBank/DDBJ whole genome shotgun (WGS) entry which is preliminary data.</text>
</comment>
<dbReference type="Pfam" id="PF00106">
    <property type="entry name" value="adh_short"/>
    <property type="match status" value="1"/>
</dbReference>
<organism evidence="1 2">
    <name type="scientific">Glycocaulis abyssi</name>
    <dbReference type="NCBI Taxonomy" id="1433403"/>
    <lineage>
        <taxon>Bacteria</taxon>
        <taxon>Pseudomonadati</taxon>
        <taxon>Pseudomonadota</taxon>
        <taxon>Alphaproteobacteria</taxon>
        <taxon>Maricaulales</taxon>
        <taxon>Maricaulaceae</taxon>
        <taxon>Glycocaulis</taxon>
    </lineage>
</organism>
<protein>
    <submittedName>
        <fullName evidence="1">SDR family NAD(P)-dependent oxidoreductase</fullName>
    </submittedName>
</protein>
<dbReference type="RefSeq" id="WP_371393095.1">
    <property type="nucleotide sequence ID" value="NZ_CP163421.1"/>
</dbReference>
<keyword evidence="2" id="KW-1185">Reference proteome</keyword>
<accession>A0ABV9NCX5</accession>
<dbReference type="EMBL" id="JBHSGQ010000008">
    <property type="protein sequence ID" value="MFC4726217.1"/>
    <property type="molecule type" value="Genomic_DNA"/>
</dbReference>
<name>A0ABV9NCX5_9PROT</name>
<dbReference type="InterPro" id="IPR002347">
    <property type="entry name" value="SDR_fam"/>
</dbReference>
<evidence type="ECO:0000313" key="1">
    <source>
        <dbReference type="EMBL" id="MFC4726217.1"/>
    </source>
</evidence>
<evidence type="ECO:0000313" key="2">
    <source>
        <dbReference type="Proteomes" id="UP001596024"/>
    </source>
</evidence>
<dbReference type="PANTHER" id="PTHR43313">
    <property type="entry name" value="SHORT-CHAIN DEHYDROGENASE/REDUCTASE FAMILY 9C"/>
    <property type="match status" value="1"/>
</dbReference>
<dbReference type="InterPro" id="IPR003560">
    <property type="entry name" value="DHB_DH"/>
</dbReference>
<dbReference type="PRINTS" id="PR01397">
    <property type="entry name" value="DHBDHDRGNASE"/>
</dbReference>
<dbReference type="SUPFAM" id="SSF51735">
    <property type="entry name" value="NAD(P)-binding Rossmann-fold domains"/>
    <property type="match status" value="1"/>
</dbReference>
<sequence length="283" mass="29270">MKPASSRPGRSGVVTGAGAGLGREIALGLASRGYIIFGTAASLEEAQELKEASAGRVSLMVCDRTSAVAVDAWACGVADALGPAGLDLLVSTAGEYARGPVEALAQDALRRVFEMNVFGALAVINAYLPALRSARGRIVQITGWAGRVPLAFDGPSGASGAAIEAFSALYRTELKPFGIDVTLVRLGALKNDERISPDSAALPRQYRKLYGKAFRTASGRLEAIQAAGMDAASAAARIIDIAHGDAPASRVAVGTDAERMMLAACDMTEAELDSYLLEIIGLS</sequence>
<dbReference type="PANTHER" id="PTHR43313:SF1">
    <property type="entry name" value="3BETA-HYDROXYSTEROID DEHYDROGENASE DHS-16"/>
    <property type="match status" value="1"/>
</dbReference>
<dbReference type="Proteomes" id="UP001596024">
    <property type="component" value="Unassembled WGS sequence"/>
</dbReference>
<gene>
    <name evidence="1" type="ORF">ACFPB0_13030</name>
</gene>
<dbReference type="Gene3D" id="3.40.50.720">
    <property type="entry name" value="NAD(P)-binding Rossmann-like Domain"/>
    <property type="match status" value="1"/>
</dbReference>